<dbReference type="InterPro" id="IPR050079">
    <property type="entry name" value="DEAD_box_RNA_helicase"/>
</dbReference>
<evidence type="ECO:0000313" key="12">
    <source>
        <dbReference type="EMBL" id="WMW79690.1"/>
    </source>
</evidence>
<accession>A0ABY9RHC9</accession>
<dbReference type="Gene3D" id="3.40.50.300">
    <property type="entry name" value="P-loop containing nucleotide triphosphate hydrolases"/>
    <property type="match status" value="2"/>
</dbReference>
<dbReference type="EC" id="3.6.4.-" evidence="12"/>
<dbReference type="InterPro" id="IPR000629">
    <property type="entry name" value="RNA-helicase_DEAD-box_CS"/>
</dbReference>
<evidence type="ECO:0000256" key="8">
    <source>
        <dbReference type="SAM" id="MobiDB-lite"/>
    </source>
</evidence>
<keyword evidence="2 7" id="KW-0378">Hydrolase</keyword>
<dbReference type="RefSeq" id="WP_309481185.1">
    <property type="nucleotide sequence ID" value="NZ_CP133720.1"/>
</dbReference>
<dbReference type="PROSITE" id="PS51192">
    <property type="entry name" value="HELICASE_ATP_BIND_1"/>
    <property type="match status" value="1"/>
</dbReference>
<dbReference type="InterPro" id="IPR014001">
    <property type="entry name" value="Helicase_ATP-bd"/>
</dbReference>
<dbReference type="InterPro" id="IPR001650">
    <property type="entry name" value="Helicase_C-like"/>
</dbReference>
<feature type="domain" description="Helicase ATP-binding" evidence="9">
    <location>
        <begin position="63"/>
        <end position="245"/>
    </location>
</feature>
<dbReference type="CDD" id="cd00268">
    <property type="entry name" value="DEADc"/>
    <property type="match status" value="1"/>
</dbReference>
<evidence type="ECO:0000259" key="9">
    <source>
        <dbReference type="PROSITE" id="PS51192"/>
    </source>
</evidence>
<dbReference type="PROSITE" id="PS00039">
    <property type="entry name" value="DEAD_ATP_HELICASE"/>
    <property type="match status" value="1"/>
</dbReference>
<name>A0ABY9RHC9_9BURK</name>
<evidence type="ECO:0000259" key="10">
    <source>
        <dbReference type="PROSITE" id="PS51194"/>
    </source>
</evidence>
<evidence type="ECO:0000313" key="13">
    <source>
        <dbReference type="Proteomes" id="UP001181355"/>
    </source>
</evidence>
<gene>
    <name evidence="12" type="ORF">RF679_13650</name>
</gene>
<feature type="short sequence motif" description="Q motif" evidence="6">
    <location>
        <begin position="32"/>
        <end position="60"/>
    </location>
</feature>
<feature type="compositionally biased region" description="Basic residues" evidence="8">
    <location>
        <begin position="438"/>
        <end position="447"/>
    </location>
</feature>
<dbReference type="InterPro" id="IPR014014">
    <property type="entry name" value="RNA_helicase_DEAD_Q_motif"/>
</dbReference>
<dbReference type="PROSITE" id="PS51195">
    <property type="entry name" value="Q_MOTIF"/>
    <property type="match status" value="1"/>
</dbReference>
<evidence type="ECO:0000256" key="3">
    <source>
        <dbReference type="ARBA" id="ARBA00022806"/>
    </source>
</evidence>
<evidence type="ECO:0000256" key="2">
    <source>
        <dbReference type="ARBA" id="ARBA00022801"/>
    </source>
</evidence>
<dbReference type="InterPro" id="IPR011545">
    <property type="entry name" value="DEAD/DEAH_box_helicase_dom"/>
</dbReference>
<dbReference type="Pfam" id="PF00270">
    <property type="entry name" value="DEAD"/>
    <property type="match status" value="1"/>
</dbReference>
<feature type="domain" description="DEAD-box RNA helicase Q" evidence="11">
    <location>
        <begin position="32"/>
        <end position="60"/>
    </location>
</feature>
<dbReference type="InterPro" id="IPR044742">
    <property type="entry name" value="DEAD/DEAH_RhlB"/>
</dbReference>
<dbReference type="SUPFAM" id="SSF52540">
    <property type="entry name" value="P-loop containing nucleoside triphosphate hydrolases"/>
    <property type="match status" value="1"/>
</dbReference>
<dbReference type="PANTHER" id="PTHR47959">
    <property type="entry name" value="ATP-DEPENDENT RNA HELICASE RHLE-RELATED"/>
    <property type="match status" value="1"/>
</dbReference>
<protein>
    <submittedName>
        <fullName evidence="12">DEAD/DEAH box helicase</fullName>
        <ecNumber evidence="12">3.6.4.-</ecNumber>
    </submittedName>
</protein>
<feature type="domain" description="Helicase C-terminal" evidence="10">
    <location>
        <begin position="268"/>
        <end position="423"/>
    </location>
</feature>
<comment type="similarity">
    <text evidence="5 7">Belongs to the DEAD box helicase family.</text>
</comment>
<dbReference type="SMART" id="SM00487">
    <property type="entry name" value="DEXDc"/>
    <property type="match status" value="1"/>
</dbReference>
<evidence type="ECO:0000256" key="4">
    <source>
        <dbReference type="ARBA" id="ARBA00022840"/>
    </source>
</evidence>
<proteinExistence type="inferred from homology"/>
<dbReference type="EMBL" id="CP133720">
    <property type="protein sequence ID" value="WMW79690.1"/>
    <property type="molecule type" value="Genomic_DNA"/>
</dbReference>
<keyword evidence="13" id="KW-1185">Reference proteome</keyword>
<keyword evidence="4 7" id="KW-0067">ATP-binding</keyword>
<sequence>MQPLIDYPEKYRKRITACAGHQTQAHRTLSSMNFPDLGLASPLVTNLASLGFQEPTPIQAAVIPALIENRDVLACAQTGSGKTAAFVLPLLHHFLMTPRREQTGARKAYALILVPTRELAIQVGEQLRRFSAGPLMAQSAPKLAVLYGGISINPQMLYLRGGADIVVATPGRLLDLISKNALKLDAIQHLILDEADRMLALGFADELAQVLKLLPAQRQNAFFSATYTNSIAALAERMLHDPLKVNIETSEVTAPAIEQIAIHVEAPRRTQLLKHLFQEKKWSRVMVFVASKYTADLLATKLRRLHISAEAFHGEQTQGKREQVIQDFKAARVKILVATDVGARGLDISQLPVVLNYDLPRSADDYLHRIGRTGRAGESGLAISFVCADAANEAHFRLIEKRHGLKLERQQIKGFEPSTSSLESAKRANVSDPNGGIKGKRPSKKDKLRAIAAQQAKTDSIS</sequence>
<evidence type="ECO:0000259" key="11">
    <source>
        <dbReference type="PROSITE" id="PS51195"/>
    </source>
</evidence>
<reference evidence="12" key="1">
    <citation type="submission" date="2023-09" db="EMBL/GenBank/DDBJ databases">
        <title>Undibacterium sp. 20NA77.5 isolated from freshwater.</title>
        <authorList>
            <person name="Le V."/>
            <person name="Ko S.-R."/>
            <person name="Ahn C.-Y."/>
            <person name="Oh H.-M."/>
        </authorList>
    </citation>
    <scope>NUCLEOTIDE SEQUENCE</scope>
    <source>
        <strain evidence="12">20NA77.5</strain>
    </source>
</reference>
<dbReference type="PANTHER" id="PTHR47959:SF13">
    <property type="entry name" value="ATP-DEPENDENT RNA HELICASE RHLE"/>
    <property type="match status" value="1"/>
</dbReference>
<dbReference type="GO" id="GO:0004386">
    <property type="term" value="F:helicase activity"/>
    <property type="evidence" value="ECO:0007669"/>
    <property type="project" value="UniProtKB-KW"/>
</dbReference>
<keyword evidence="3 7" id="KW-0347">Helicase</keyword>
<dbReference type="Pfam" id="PF00271">
    <property type="entry name" value="Helicase_C"/>
    <property type="match status" value="1"/>
</dbReference>
<keyword evidence="1 7" id="KW-0547">Nucleotide-binding</keyword>
<evidence type="ECO:0000256" key="7">
    <source>
        <dbReference type="RuleBase" id="RU000492"/>
    </source>
</evidence>
<evidence type="ECO:0000256" key="5">
    <source>
        <dbReference type="ARBA" id="ARBA00038437"/>
    </source>
</evidence>
<dbReference type="GO" id="GO:0016787">
    <property type="term" value="F:hydrolase activity"/>
    <property type="evidence" value="ECO:0007669"/>
    <property type="project" value="UniProtKB-KW"/>
</dbReference>
<organism evidence="12 13">
    <name type="scientific">Undibacterium cyanobacteriorum</name>
    <dbReference type="NCBI Taxonomy" id="3073561"/>
    <lineage>
        <taxon>Bacteria</taxon>
        <taxon>Pseudomonadati</taxon>
        <taxon>Pseudomonadota</taxon>
        <taxon>Betaproteobacteria</taxon>
        <taxon>Burkholderiales</taxon>
        <taxon>Oxalobacteraceae</taxon>
        <taxon>Undibacterium</taxon>
    </lineage>
</organism>
<dbReference type="SMART" id="SM00490">
    <property type="entry name" value="HELICc"/>
    <property type="match status" value="1"/>
</dbReference>
<dbReference type="InterPro" id="IPR027417">
    <property type="entry name" value="P-loop_NTPase"/>
</dbReference>
<evidence type="ECO:0000256" key="1">
    <source>
        <dbReference type="ARBA" id="ARBA00022741"/>
    </source>
</evidence>
<dbReference type="CDD" id="cd18787">
    <property type="entry name" value="SF2_C_DEAD"/>
    <property type="match status" value="1"/>
</dbReference>
<dbReference type="PROSITE" id="PS51194">
    <property type="entry name" value="HELICASE_CTER"/>
    <property type="match status" value="1"/>
</dbReference>
<dbReference type="Proteomes" id="UP001181355">
    <property type="component" value="Chromosome"/>
</dbReference>
<feature type="region of interest" description="Disordered" evidence="8">
    <location>
        <begin position="416"/>
        <end position="462"/>
    </location>
</feature>
<evidence type="ECO:0000256" key="6">
    <source>
        <dbReference type="PROSITE-ProRule" id="PRU00552"/>
    </source>
</evidence>